<accession>A0AAX2ZK99</accession>
<sequence length="71" mass="8165">MDTDEFLEDPLNMLVCDWVTILEIELEIFGIFDMPVGTEITLMHENGNKYFVFTDTGEILGTVRHSKAQKI</sequence>
<dbReference type="AlphaFoldDB" id="A0AAX2ZK99"/>
<dbReference type="Proteomes" id="UP001198983">
    <property type="component" value="Chromosome"/>
</dbReference>
<reference evidence="1 2" key="1">
    <citation type="journal article" date="2023" name="Int. J. Syst. Evol. Microbiol.">
        <title>Terrisporobacter hibernicus sp. nov., isolated from bovine faeces in Northern Ireland.</title>
        <authorList>
            <person name="Mitchell M."/>
            <person name="Nguyen S.V."/>
            <person name="Connor M."/>
            <person name="Fairley D.J."/>
            <person name="Donoghue O."/>
            <person name="Marshall H."/>
            <person name="Koolman L."/>
            <person name="McMullan G."/>
            <person name="Schaffer K.E."/>
            <person name="McGrath J.W."/>
            <person name="Fanning S."/>
        </authorList>
    </citation>
    <scope>NUCLEOTIDE SEQUENCE [LARGE SCALE GENOMIC DNA]</scope>
    <source>
        <strain evidence="1 2">MCA3</strain>
    </source>
</reference>
<name>A0AAX2ZK99_9FIRM</name>
<dbReference type="KEGG" id="tem:JW646_07310"/>
<keyword evidence="2" id="KW-1185">Reference proteome</keyword>
<evidence type="ECO:0000313" key="2">
    <source>
        <dbReference type="Proteomes" id="UP001198983"/>
    </source>
</evidence>
<gene>
    <name evidence="1" type="ORF">JW646_07310</name>
</gene>
<organism evidence="1 2">
    <name type="scientific">Terrisporobacter hibernicus</name>
    <dbReference type="NCBI Taxonomy" id="2813371"/>
    <lineage>
        <taxon>Bacteria</taxon>
        <taxon>Bacillati</taxon>
        <taxon>Bacillota</taxon>
        <taxon>Clostridia</taxon>
        <taxon>Peptostreptococcales</taxon>
        <taxon>Peptostreptococcaceae</taxon>
        <taxon>Terrisporobacter</taxon>
    </lineage>
</organism>
<dbReference type="RefSeq" id="WP_228417378.1">
    <property type="nucleotide sequence ID" value="NZ_CP081135.1"/>
</dbReference>
<dbReference type="EMBL" id="CP081135">
    <property type="protein sequence ID" value="UEL49764.1"/>
    <property type="molecule type" value="Genomic_DNA"/>
</dbReference>
<proteinExistence type="predicted"/>
<protein>
    <submittedName>
        <fullName evidence="1">DUF2185 domain-containing protein</fullName>
    </submittedName>
</protein>
<evidence type="ECO:0000313" key="1">
    <source>
        <dbReference type="EMBL" id="UEL49764.1"/>
    </source>
</evidence>